<evidence type="ECO:0000313" key="1">
    <source>
        <dbReference type="EMBL" id="KAF5768075.1"/>
    </source>
</evidence>
<reference evidence="1" key="1">
    <citation type="journal article" date="2017" name="Nature">
        <title>The sunflower genome provides insights into oil metabolism, flowering and Asterid evolution.</title>
        <authorList>
            <person name="Badouin H."/>
            <person name="Gouzy J."/>
            <person name="Grassa C.J."/>
            <person name="Murat F."/>
            <person name="Staton S.E."/>
            <person name="Cottret L."/>
            <person name="Lelandais-Briere C."/>
            <person name="Owens G.L."/>
            <person name="Carrere S."/>
            <person name="Mayjonade B."/>
            <person name="Legrand L."/>
            <person name="Gill N."/>
            <person name="Kane N.C."/>
            <person name="Bowers J.E."/>
            <person name="Hubner S."/>
            <person name="Bellec A."/>
            <person name="Berard A."/>
            <person name="Berges H."/>
            <person name="Blanchet N."/>
            <person name="Boniface M.C."/>
            <person name="Brunel D."/>
            <person name="Catrice O."/>
            <person name="Chaidir N."/>
            <person name="Claudel C."/>
            <person name="Donnadieu C."/>
            <person name="Faraut T."/>
            <person name="Fievet G."/>
            <person name="Helmstetter N."/>
            <person name="King M."/>
            <person name="Knapp S.J."/>
            <person name="Lai Z."/>
            <person name="Le Paslier M.C."/>
            <person name="Lippi Y."/>
            <person name="Lorenzon L."/>
            <person name="Mandel J.R."/>
            <person name="Marage G."/>
            <person name="Marchand G."/>
            <person name="Marquand E."/>
            <person name="Bret-Mestries E."/>
            <person name="Morien E."/>
            <person name="Nambeesan S."/>
            <person name="Nguyen T."/>
            <person name="Pegot-Espagnet P."/>
            <person name="Pouilly N."/>
            <person name="Raftis F."/>
            <person name="Sallet E."/>
            <person name="Schiex T."/>
            <person name="Thomas J."/>
            <person name="Vandecasteele C."/>
            <person name="Vares D."/>
            <person name="Vear F."/>
            <person name="Vautrin S."/>
            <person name="Crespi M."/>
            <person name="Mangin B."/>
            <person name="Burke J.M."/>
            <person name="Salse J."/>
            <person name="Munos S."/>
            <person name="Vincourt P."/>
            <person name="Rieseberg L.H."/>
            <person name="Langlade N.B."/>
        </authorList>
    </citation>
    <scope>NUCLEOTIDE SEQUENCE</scope>
    <source>
        <tissue evidence="1">Leaves</tissue>
    </source>
</reference>
<evidence type="ECO:0000313" key="2">
    <source>
        <dbReference type="Proteomes" id="UP000215914"/>
    </source>
</evidence>
<dbReference type="Proteomes" id="UP000215914">
    <property type="component" value="Unassembled WGS sequence"/>
</dbReference>
<keyword evidence="2" id="KW-1185">Reference proteome</keyword>
<accession>A0A9K3E6U5</accession>
<proteinExistence type="predicted"/>
<sequence>MLINSHMLRGNFLGSVLDKGDKATKRFTYFLGKPSRLVRYNEAEAHINRHLTLFVCTM</sequence>
<protein>
    <submittedName>
        <fullName evidence="1">Uncharacterized protein</fullName>
    </submittedName>
</protein>
<organism evidence="1 2">
    <name type="scientific">Helianthus annuus</name>
    <name type="common">Common sunflower</name>
    <dbReference type="NCBI Taxonomy" id="4232"/>
    <lineage>
        <taxon>Eukaryota</taxon>
        <taxon>Viridiplantae</taxon>
        <taxon>Streptophyta</taxon>
        <taxon>Embryophyta</taxon>
        <taxon>Tracheophyta</taxon>
        <taxon>Spermatophyta</taxon>
        <taxon>Magnoliopsida</taxon>
        <taxon>eudicotyledons</taxon>
        <taxon>Gunneridae</taxon>
        <taxon>Pentapetalae</taxon>
        <taxon>asterids</taxon>
        <taxon>campanulids</taxon>
        <taxon>Asterales</taxon>
        <taxon>Asteraceae</taxon>
        <taxon>Asteroideae</taxon>
        <taxon>Heliantheae alliance</taxon>
        <taxon>Heliantheae</taxon>
        <taxon>Helianthus</taxon>
    </lineage>
</organism>
<dbReference type="AlphaFoldDB" id="A0A9K3E6U5"/>
<gene>
    <name evidence="1" type="ORF">HanXRQr2_Chr14g0632141</name>
</gene>
<dbReference type="Gramene" id="mRNA:HanXRQr2_Chr14g0632141">
    <property type="protein sequence ID" value="mRNA:HanXRQr2_Chr14g0632141"/>
    <property type="gene ID" value="HanXRQr2_Chr14g0632141"/>
</dbReference>
<comment type="caution">
    <text evidence="1">The sequence shown here is derived from an EMBL/GenBank/DDBJ whole genome shotgun (WGS) entry which is preliminary data.</text>
</comment>
<reference evidence="1" key="2">
    <citation type="submission" date="2020-06" db="EMBL/GenBank/DDBJ databases">
        <title>Helianthus annuus Genome sequencing and assembly Release 2.</title>
        <authorList>
            <person name="Gouzy J."/>
            <person name="Langlade N."/>
            <person name="Munos S."/>
        </authorList>
    </citation>
    <scope>NUCLEOTIDE SEQUENCE</scope>
    <source>
        <tissue evidence="1">Leaves</tissue>
    </source>
</reference>
<name>A0A9K3E6U5_HELAN</name>
<dbReference type="EMBL" id="MNCJ02000329">
    <property type="protein sequence ID" value="KAF5768075.1"/>
    <property type="molecule type" value="Genomic_DNA"/>
</dbReference>